<evidence type="ECO:0000256" key="1">
    <source>
        <dbReference type="SAM" id="MobiDB-lite"/>
    </source>
</evidence>
<gene>
    <name evidence="2" type="ORF">EMEDMD4_540002</name>
</gene>
<evidence type="ECO:0000313" key="2">
    <source>
        <dbReference type="EMBL" id="VTZ64020.1"/>
    </source>
</evidence>
<sequence length="92" mass="10203">MPGFFLADGTADPEKGKPMAQTFSKTRQRAESAFNKVQSQFFARGQAVEEQDFVAQARDAKTARLREARLAKESDDRARATSALITRRAKPA</sequence>
<dbReference type="AlphaFoldDB" id="A0A508X7I6"/>
<organism evidence="2">
    <name type="scientific">Sinorhizobium medicae</name>
    <dbReference type="NCBI Taxonomy" id="110321"/>
    <lineage>
        <taxon>Bacteria</taxon>
        <taxon>Pseudomonadati</taxon>
        <taxon>Pseudomonadota</taxon>
        <taxon>Alphaproteobacteria</taxon>
        <taxon>Hyphomicrobiales</taxon>
        <taxon>Rhizobiaceae</taxon>
        <taxon>Sinorhizobium/Ensifer group</taxon>
        <taxon>Sinorhizobium</taxon>
    </lineage>
</organism>
<dbReference type="Proteomes" id="UP000507954">
    <property type="component" value="Unassembled WGS sequence"/>
</dbReference>
<protein>
    <submittedName>
        <fullName evidence="2">Uncharacterized protein</fullName>
    </submittedName>
</protein>
<feature type="region of interest" description="Disordered" evidence="1">
    <location>
        <begin position="72"/>
        <end position="92"/>
    </location>
</feature>
<proteinExistence type="predicted"/>
<reference evidence="2" key="1">
    <citation type="submission" date="2019-06" db="EMBL/GenBank/DDBJ databases">
        <authorList>
            <person name="Le Quere A."/>
            <person name="Colella S."/>
        </authorList>
    </citation>
    <scope>NUCLEOTIDE SEQUENCE</scope>
    <source>
        <strain evidence="2">EmedicaeMD41</strain>
    </source>
</reference>
<dbReference type="EMBL" id="CABFNB010000122">
    <property type="protein sequence ID" value="VTZ64020.1"/>
    <property type="molecule type" value="Genomic_DNA"/>
</dbReference>
<accession>A0A508X7I6</accession>
<name>A0A508X7I6_9HYPH</name>